<dbReference type="AlphaFoldDB" id="A0A318SYG5"/>
<keyword evidence="3" id="KW-1003">Cell membrane</keyword>
<dbReference type="Proteomes" id="UP000248311">
    <property type="component" value="Unassembled WGS sequence"/>
</dbReference>
<dbReference type="InterPro" id="IPR003400">
    <property type="entry name" value="ExbD"/>
</dbReference>
<dbReference type="GO" id="GO:0005886">
    <property type="term" value="C:plasma membrane"/>
    <property type="evidence" value="ECO:0007669"/>
    <property type="project" value="UniProtKB-SubCell"/>
</dbReference>
<proteinExistence type="inferred from homology"/>
<dbReference type="EMBL" id="QJTE01000002">
    <property type="protein sequence ID" value="PYE84877.1"/>
    <property type="molecule type" value="Genomic_DNA"/>
</dbReference>
<keyword evidence="7" id="KW-0653">Protein transport</keyword>
<comment type="caution">
    <text evidence="9">The sequence shown here is derived from an EMBL/GenBank/DDBJ whole genome shotgun (WGS) entry which is preliminary data.</text>
</comment>
<name>A0A318SYG5_9RHOB</name>
<dbReference type="RefSeq" id="WP_110813917.1">
    <property type="nucleotide sequence ID" value="NZ_QJTE01000002.1"/>
</dbReference>
<evidence type="ECO:0000256" key="6">
    <source>
        <dbReference type="ARBA" id="ARBA00023136"/>
    </source>
</evidence>
<evidence type="ECO:0000256" key="5">
    <source>
        <dbReference type="ARBA" id="ARBA00022989"/>
    </source>
</evidence>
<sequence length="132" mass="13814">MTGAGLAPARPRRESDPTIALINIVFLMLIFFLIAGQLAPPLDPELTLVDTSDMESAPPPDALVLDAAGALSYRGAPVTVEGYVAERTEADLARVRLVPDADVPAQRLVEVAAALREAGAGTVALVTRQALE</sequence>
<keyword evidence="6 8" id="KW-0472">Membrane</keyword>
<dbReference type="Pfam" id="PF02472">
    <property type="entry name" value="ExbD"/>
    <property type="match status" value="1"/>
</dbReference>
<evidence type="ECO:0000256" key="4">
    <source>
        <dbReference type="ARBA" id="ARBA00022692"/>
    </source>
</evidence>
<keyword evidence="10" id="KW-1185">Reference proteome</keyword>
<gene>
    <name evidence="9" type="ORF">DFP88_102681</name>
</gene>
<keyword evidence="4 7" id="KW-0812">Transmembrane</keyword>
<keyword evidence="7" id="KW-0813">Transport</keyword>
<keyword evidence="5 8" id="KW-1133">Transmembrane helix</keyword>
<protein>
    <submittedName>
        <fullName evidence="9">Biopolymer transport protein ExbD</fullName>
    </submittedName>
</protein>
<organism evidence="9 10">
    <name type="scientific">Pseudoroseicyclus aestuarii</name>
    <dbReference type="NCBI Taxonomy" id="1795041"/>
    <lineage>
        <taxon>Bacteria</taxon>
        <taxon>Pseudomonadati</taxon>
        <taxon>Pseudomonadota</taxon>
        <taxon>Alphaproteobacteria</taxon>
        <taxon>Rhodobacterales</taxon>
        <taxon>Paracoccaceae</taxon>
        <taxon>Pseudoroseicyclus</taxon>
    </lineage>
</organism>
<evidence type="ECO:0000256" key="8">
    <source>
        <dbReference type="SAM" id="Phobius"/>
    </source>
</evidence>
<dbReference type="GO" id="GO:0015031">
    <property type="term" value="P:protein transport"/>
    <property type="evidence" value="ECO:0007669"/>
    <property type="project" value="UniProtKB-KW"/>
</dbReference>
<dbReference type="GO" id="GO:0022857">
    <property type="term" value="F:transmembrane transporter activity"/>
    <property type="evidence" value="ECO:0007669"/>
    <property type="project" value="InterPro"/>
</dbReference>
<evidence type="ECO:0000313" key="9">
    <source>
        <dbReference type="EMBL" id="PYE84877.1"/>
    </source>
</evidence>
<comment type="similarity">
    <text evidence="2 7">Belongs to the ExbD/TolR family.</text>
</comment>
<evidence type="ECO:0000313" key="10">
    <source>
        <dbReference type="Proteomes" id="UP000248311"/>
    </source>
</evidence>
<comment type="subcellular location">
    <subcellularLocation>
        <location evidence="1">Cell membrane</location>
        <topology evidence="1">Single-pass membrane protein</topology>
    </subcellularLocation>
    <subcellularLocation>
        <location evidence="7">Cell membrane</location>
        <topology evidence="7">Single-pass type II membrane protein</topology>
    </subcellularLocation>
</comment>
<evidence type="ECO:0000256" key="2">
    <source>
        <dbReference type="ARBA" id="ARBA00005811"/>
    </source>
</evidence>
<evidence type="ECO:0000256" key="3">
    <source>
        <dbReference type="ARBA" id="ARBA00022475"/>
    </source>
</evidence>
<evidence type="ECO:0000256" key="1">
    <source>
        <dbReference type="ARBA" id="ARBA00004162"/>
    </source>
</evidence>
<reference evidence="9 10" key="1">
    <citation type="submission" date="2018-06" db="EMBL/GenBank/DDBJ databases">
        <title>Genomic Encyclopedia of Type Strains, Phase III (KMG-III): the genomes of soil and plant-associated and newly described type strains.</title>
        <authorList>
            <person name="Whitman W."/>
        </authorList>
    </citation>
    <scope>NUCLEOTIDE SEQUENCE [LARGE SCALE GENOMIC DNA]</scope>
    <source>
        <strain evidence="9 10">CECT 9025</strain>
    </source>
</reference>
<accession>A0A318SYG5</accession>
<dbReference type="OrthoDB" id="8479787at2"/>
<evidence type="ECO:0000256" key="7">
    <source>
        <dbReference type="RuleBase" id="RU003879"/>
    </source>
</evidence>
<feature type="transmembrane region" description="Helical" evidence="8">
    <location>
        <begin position="20"/>
        <end position="39"/>
    </location>
</feature>